<evidence type="ECO:0000256" key="6">
    <source>
        <dbReference type="ARBA" id="ARBA00021623"/>
    </source>
</evidence>
<dbReference type="PROSITE" id="PS00742">
    <property type="entry name" value="PEP_ENZYMES_2"/>
    <property type="match status" value="1"/>
</dbReference>
<reference evidence="19 20" key="1">
    <citation type="submission" date="2017-05" db="EMBL/GenBank/DDBJ databases">
        <authorList>
            <person name="Varghese N."/>
            <person name="Submissions S."/>
        </authorList>
    </citation>
    <scope>NUCLEOTIDE SEQUENCE [LARGE SCALE GENOMIC DNA]</scope>
    <source>
        <strain evidence="19 20">DSM 15522</strain>
    </source>
</reference>
<evidence type="ECO:0000256" key="4">
    <source>
        <dbReference type="ARBA" id="ARBA00007837"/>
    </source>
</evidence>
<gene>
    <name evidence="19" type="ORF">SAMN06265339_1672</name>
</gene>
<dbReference type="Gene3D" id="3.30.470.20">
    <property type="entry name" value="ATP-grasp fold, B domain"/>
    <property type="match status" value="1"/>
</dbReference>
<sequence length="799" mass="89586">MEKLVLWLDEVGIEDIPIVGGKNASLGEMIRKLSPKGIKIPYGFVVTAEAYRYFISYNRLDKKIRDILERIDVSNVKELEEGSREIRNLIRSGRFPEDLKAQVIEAYQELSQRYGVENVDVAVRSSATAEDLPNASFAGQQETYLNVRGTCKVLDSIRKCFASLFTERALSYREKFGFDHFRIALAVGVQKMVRSDLASSGVAFSLDTETGFRNVVLITGSYGLGEYVVKGVVVPDEWFVFKPTLEKGFRAIIDKKLGIKDKKLIYDESGVGVVEAKVDERDRNRFSLSDDEVLTLARWVMEIERYYSKPMDVEWAKDGETGELYVVQARPETVHGSKKSYRLEIYKLTLPESEKEKRVLLKGIAVGKKVAYGKVKVLKSLEEAEKFEEGDVLVADITDPDWEPLMRKASAIVTNRGGRTCHAAIVARELGVPAVVGTGNATEILNDGDEVTVSCCEGSTGYIYEGKVDYSVEEVDVSELPSTKTPIMLNVASPDRAFELSFLPSAGVGLAREEFIINNYIGIHPLALINFDDLSVELKEQIEEITVGYEDKKSFYVDKLAYGIARIAAAFYPKPVILRFSDFKSNEYAHLLGGSIFEPAEENPMLGWRGASRYYSDKFKEAFGLECLAVKKVREEMGLDNLIVMVPFCRTPEEGKKVLEVMKEFGLERGKEGLEVYVMCEIPSNVILGKEFAEVFDGFSIGSNDLTQLTLGVDRDSSLVAHIYDERNEAVKWMVEKAIENGKNYGRKVGICGQAPSDYPEFLRFLIEKRIDSISVNPDALVDVLRIVSQIERELESES</sequence>
<keyword evidence="11 15" id="KW-0067">ATP-binding</keyword>
<comment type="cofactor">
    <cofactor evidence="1 15">
        <name>Mg(2+)</name>
        <dbReference type="ChEBI" id="CHEBI:18420"/>
    </cofactor>
</comment>
<evidence type="ECO:0000256" key="7">
    <source>
        <dbReference type="ARBA" id="ARBA00022679"/>
    </source>
</evidence>
<proteinExistence type="inferred from homology"/>
<feature type="domain" description="PEP-utilising enzyme mobile" evidence="16">
    <location>
        <begin position="387"/>
        <end position="458"/>
    </location>
</feature>
<evidence type="ECO:0000256" key="10">
    <source>
        <dbReference type="ARBA" id="ARBA00022777"/>
    </source>
</evidence>
<comment type="function">
    <text evidence="2 15">Catalyzes the phosphorylation of pyruvate to phosphoenolpyruvate.</text>
</comment>
<keyword evidence="10 15" id="KW-0418">Kinase</keyword>
<dbReference type="SUPFAM" id="SSF52009">
    <property type="entry name" value="Phosphohistidine domain"/>
    <property type="match status" value="1"/>
</dbReference>
<dbReference type="PANTHER" id="PTHR43030:SF1">
    <property type="entry name" value="PHOSPHOENOLPYRUVATE SYNTHASE"/>
    <property type="match status" value="1"/>
</dbReference>
<dbReference type="Gene3D" id="3.20.20.60">
    <property type="entry name" value="Phosphoenolpyruvate-binding domains"/>
    <property type="match status" value="1"/>
</dbReference>
<keyword evidence="12 15" id="KW-0460">Magnesium</keyword>
<dbReference type="InterPro" id="IPR008279">
    <property type="entry name" value="PEP-util_enz_mobile_dom"/>
</dbReference>
<evidence type="ECO:0000313" key="20">
    <source>
        <dbReference type="Proteomes" id="UP001157911"/>
    </source>
</evidence>
<keyword evidence="20" id="KW-1185">Reference proteome</keyword>
<dbReference type="Pfam" id="PF02896">
    <property type="entry name" value="PEP-utilizers_C"/>
    <property type="match status" value="1"/>
</dbReference>
<dbReference type="SUPFAM" id="SSF56059">
    <property type="entry name" value="Glutathione synthetase ATP-binding domain-like"/>
    <property type="match status" value="1"/>
</dbReference>
<dbReference type="NCBIfam" id="TIGR01418">
    <property type="entry name" value="PEP_synth"/>
    <property type="match status" value="1"/>
</dbReference>
<dbReference type="Gene3D" id="3.50.30.10">
    <property type="entry name" value="Phosphohistidine domain"/>
    <property type="match status" value="1"/>
</dbReference>
<dbReference type="SUPFAM" id="SSF51621">
    <property type="entry name" value="Phosphoenolpyruvate/pyruvate domain"/>
    <property type="match status" value="1"/>
</dbReference>
<evidence type="ECO:0000259" key="16">
    <source>
        <dbReference type="Pfam" id="PF00391"/>
    </source>
</evidence>
<dbReference type="Proteomes" id="UP001157911">
    <property type="component" value="Unassembled WGS sequence"/>
</dbReference>
<dbReference type="EC" id="2.7.9.2" evidence="5 15"/>
<dbReference type="InterPro" id="IPR023151">
    <property type="entry name" value="PEP_util_CS"/>
</dbReference>
<evidence type="ECO:0000256" key="5">
    <source>
        <dbReference type="ARBA" id="ARBA00011996"/>
    </source>
</evidence>
<evidence type="ECO:0000259" key="17">
    <source>
        <dbReference type="Pfam" id="PF01326"/>
    </source>
</evidence>
<dbReference type="InterPro" id="IPR018274">
    <property type="entry name" value="PEP_util_AS"/>
</dbReference>
<evidence type="ECO:0000256" key="15">
    <source>
        <dbReference type="PIRNR" id="PIRNR000854"/>
    </source>
</evidence>
<dbReference type="RefSeq" id="WP_283401108.1">
    <property type="nucleotide sequence ID" value="NZ_FXUB01000006.1"/>
</dbReference>
<protein>
    <recommendedName>
        <fullName evidence="6 15">Phosphoenolpyruvate synthase</fullName>
        <shortName evidence="15">PEP synthase</shortName>
        <ecNumber evidence="5 15">2.7.9.2</ecNumber>
    </recommendedName>
    <alternativeName>
        <fullName evidence="13 15">Pyruvate, water dikinase</fullName>
    </alternativeName>
</protein>
<evidence type="ECO:0000256" key="14">
    <source>
        <dbReference type="ARBA" id="ARBA00047700"/>
    </source>
</evidence>
<dbReference type="PRINTS" id="PR01736">
    <property type="entry name" value="PHPHTRNFRASE"/>
</dbReference>
<dbReference type="PROSITE" id="PS00370">
    <property type="entry name" value="PEP_ENZYMES_PHOS_SITE"/>
    <property type="match status" value="1"/>
</dbReference>
<dbReference type="EMBL" id="FXUB01000006">
    <property type="protein sequence ID" value="SMP19088.1"/>
    <property type="molecule type" value="Genomic_DNA"/>
</dbReference>
<comment type="pathway">
    <text evidence="3 15">Carbohydrate biosynthesis; gluconeogenesis.</text>
</comment>
<feature type="domain" description="Pyruvate phosphate dikinase AMP/ATP-binding" evidence="17">
    <location>
        <begin position="17"/>
        <end position="340"/>
    </location>
</feature>
<keyword evidence="9 15" id="KW-0547">Nucleotide-binding</keyword>
<evidence type="ECO:0000313" key="19">
    <source>
        <dbReference type="EMBL" id="SMP19088.1"/>
    </source>
</evidence>
<evidence type="ECO:0000256" key="3">
    <source>
        <dbReference type="ARBA" id="ARBA00004742"/>
    </source>
</evidence>
<dbReference type="InterPro" id="IPR015813">
    <property type="entry name" value="Pyrv/PenolPyrv_kinase-like_dom"/>
</dbReference>
<evidence type="ECO:0000256" key="2">
    <source>
        <dbReference type="ARBA" id="ARBA00002988"/>
    </source>
</evidence>
<evidence type="ECO:0000259" key="18">
    <source>
        <dbReference type="Pfam" id="PF02896"/>
    </source>
</evidence>
<accession>A0ABY1NVJ0</accession>
<evidence type="ECO:0000256" key="1">
    <source>
        <dbReference type="ARBA" id="ARBA00001946"/>
    </source>
</evidence>
<dbReference type="Pfam" id="PF01326">
    <property type="entry name" value="PPDK_N"/>
    <property type="match status" value="1"/>
</dbReference>
<dbReference type="InterPro" id="IPR002192">
    <property type="entry name" value="PPDK_AMP/ATP-bd"/>
</dbReference>
<dbReference type="PANTHER" id="PTHR43030">
    <property type="entry name" value="PHOSPHOENOLPYRUVATE SYNTHASE"/>
    <property type="match status" value="1"/>
</dbReference>
<dbReference type="InterPro" id="IPR006319">
    <property type="entry name" value="PEP_synth"/>
</dbReference>
<organism evidence="19 20">
    <name type="scientific">Desulfurobacterium pacificum</name>
    <dbReference type="NCBI Taxonomy" id="240166"/>
    <lineage>
        <taxon>Bacteria</taxon>
        <taxon>Pseudomonadati</taxon>
        <taxon>Aquificota</taxon>
        <taxon>Aquificia</taxon>
        <taxon>Desulfurobacteriales</taxon>
        <taxon>Desulfurobacteriaceae</taxon>
        <taxon>Desulfurobacterium</taxon>
    </lineage>
</organism>
<name>A0ABY1NVJ0_9BACT</name>
<dbReference type="InterPro" id="IPR000121">
    <property type="entry name" value="PEP_util_C"/>
</dbReference>
<dbReference type="Gene3D" id="3.30.1490.20">
    <property type="entry name" value="ATP-grasp fold, A domain"/>
    <property type="match status" value="1"/>
</dbReference>
<keyword evidence="7 15" id="KW-0808">Transferase</keyword>
<evidence type="ECO:0000256" key="13">
    <source>
        <dbReference type="ARBA" id="ARBA00033470"/>
    </source>
</evidence>
<comment type="catalytic activity">
    <reaction evidence="14 15">
        <text>pyruvate + ATP + H2O = phosphoenolpyruvate + AMP + phosphate + 2 H(+)</text>
        <dbReference type="Rhea" id="RHEA:11364"/>
        <dbReference type="ChEBI" id="CHEBI:15361"/>
        <dbReference type="ChEBI" id="CHEBI:15377"/>
        <dbReference type="ChEBI" id="CHEBI:15378"/>
        <dbReference type="ChEBI" id="CHEBI:30616"/>
        <dbReference type="ChEBI" id="CHEBI:43474"/>
        <dbReference type="ChEBI" id="CHEBI:58702"/>
        <dbReference type="ChEBI" id="CHEBI:456215"/>
        <dbReference type="EC" id="2.7.9.2"/>
    </reaction>
</comment>
<comment type="similarity">
    <text evidence="4 15">Belongs to the PEP-utilizing enzyme family.</text>
</comment>
<dbReference type="InterPro" id="IPR013815">
    <property type="entry name" value="ATP_grasp_subdomain_1"/>
</dbReference>
<evidence type="ECO:0000256" key="9">
    <source>
        <dbReference type="ARBA" id="ARBA00022741"/>
    </source>
</evidence>
<dbReference type="InterPro" id="IPR040442">
    <property type="entry name" value="Pyrv_kinase-like_dom_sf"/>
</dbReference>
<evidence type="ECO:0000256" key="8">
    <source>
        <dbReference type="ARBA" id="ARBA00022723"/>
    </source>
</evidence>
<feature type="domain" description="PEP-utilising enzyme C-terminal" evidence="18">
    <location>
        <begin position="481"/>
        <end position="792"/>
    </location>
</feature>
<comment type="caution">
    <text evidence="19">The sequence shown here is derived from an EMBL/GenBank/DDBJ whole genome shotgun (WGS) entry which is preliminary data.</text>
</comment>
<dbReference type="InterPro" id="IPR036637">
    <property type="entry name" value="Phosphohistidine_dom_sf"/>
</dbReference>
<keyword evidence="8 15" id="KW-0479">Metal-binding</keyword>
<evidence type="ECO:0000256" key="11">
    <source>
        <dbReference type="ARBA" id="ARBA00022840"/>
    </source>
</evidence>
<dbReference type="Pfam" id="PF00391">
    <property type="entry name" value="PEP-utilizers"/>
    <property type="match status" value="1"/>
</dbReference>
<evidence type="ECO:0000256" key="12">
    <source>
        <dbReference type="ARBA" id="ARBA00022842"/>
    </source>
</evidence>
<dbReference type="PIRSF" id="PIRSF000854">
    <property type="entry name" value="PEP_synthase"/>
    <property type="match status" value="1"/>
</dbReference>
<dbReference type="NCBIfam" id="NF005057">
    <property type="entry name" value="PRK06464.1"/>
    <property type="match status" value="1"/>
</dbReference>